<comment type="caution">
    <text evidence="2">The sequence shown here is derived from an EMBL/GenBank/DDBJ whole genome shotgun (WGS) entry which is preliminary data.</text>
</comment>
<dbReference type="EMBL" id="AMCI01000624">
    <property type="protein sequence ID" value="EJX08435.1"/>
    <property type="molecule type" value="Genomic_DNA"/>
</dbReference>
<dbReference type="AlphaFoldDB" id="J9H3Z3"/>
<reference evidence="2" key="1">
    <citation type="journal article" date="2012" name="PLoS ONE">
        <title>Gene sets for utilization of primary and secondary nutrition supplies in the distal gut of endangered iberian lynx.</title>
        <authorList>
            <person name="Alcaide M."/>
            <person name="Messina E."/>
            <person name="Richter M."/>
            <person name="Bargiela R."/>
            <person name="Peplies J."/>
            <person name="Huws S.A."/>
            <person name="Newbold C.J."/>
            <person name="Golyshin P.N."/>
            <person name="Simon M.A."/>
            <person name="Lopez G."/>
            <person name="Yakimov M.M."/>
            <person name="Ferrer M."/>
        </authorList>
    </citation>
    <scope>NUCLEOTIDE SEQUENCE</scope>
</reference>
<accession>J9H3Z3</accession>
<name>J9H3Z3_9ZZZZ</name>
<organism evidence="2">
    <name type="scientific">gut metagenome</name>
    <dbReference type="NCBI Taxonomy" id="749906"/>
    <lineage>
        <taxon>unclassified sequences</taxon>
        <taxon>metagenomes</taxon>
        <taxon>organismal metagenomes</taxon>
    </lineage>
</organism>
<evidence type="ECO:0000256" key="1">
    <source>
        <dbReference type="SAM" id="Phobius"/>
    </source>
</evidence>
<keyword evidence="1" id="KW-0812">Transmembrane</keyword>
<sequence length="164" mass="16444">MPSGKERNYRLGRLLFVVAGPFVVGLELGIFVGGIETGTGLVEAGGQIAVSADVGLGVVLVEFAQQGDEGDFLLEGTGVGGTAVDVESAFIAYPDAVIVEAAAMRADAVEGPAGVGDAVAGDVEMVADVAEAAFFDVAAAEGFDRKIPVLAGGAAVHHNERNSA</sequence>
<protein>
    <submittedName>
        <fullName evidence="2">Uncharacterized protein</fullName>
    </submittedName>
</protein>
<keyword evidence="1" id="KW-1133">Transmembrane helix</keyword>
<evidence type="ECO:0000313" key="2">
    <source>
        <dbReference type="EMBL" id="EJX08435.1"/>
    </source>
</evidence>
<keyword evidence="1" id="KW-0472">Membrane</keyword>
<feature type="transmembrane region" description="Helical" evidence="1">
    <location>
        <begin position="12"/>
        <end position="35"/>
    </location>
</feature>
<proteinExistence type="predicted"/>
<gene>
    <name evidence="2" type="ORF">EVA_03453</name>
</gene>